<dbReference type="KEGG" id="erz:ER308_15005"/>
<dbReference type="PROSITE" id="PS50975">
    <property type="entry name" value="ATP_GRASP"/>
    <property type="match status" value="1"/>
</dbReference>
<gene>
    <name evidence="3" type="ORF">ER308_15005</name>
</gene>
<feature type="domain" description="ATP-grasp" evidence="2">
    <location>
        <begin position="35"/>
        <end position="258"/>
    </location>
</feature>
<evidence type="ECO:0000313" key="4">
    <source>
        <dbReference type="Proteomes" id="UP000291469"/>
    </source>
</evidence>
<keyword evidence="1" id="KW-0067">ATP-binding</keyword>
<dbReference type="Pfam" id="PF14305">
    <property type="entry name" value="ATPgrasp_TupA"/>
    <property type="match status" value="1"/>
</dbReference>
<proteinExistence type="predicted"/>
<dbReference type="EMBL" id="CP036402">
    <property type="protein sequence ID" value="QBI20741.1"/>
    <property type="molecule type" value="Genomic_DNA"/>
</dbReference>
<dbReference type="GO" id="GO:0005524">
    <property type="term" value="F:ATP binding"/>
    <property type="evidence" value="ECO:0007669"/>
    <property type="project" value="UniProtKB-UniRule"/>
</dbReference>
<protein>
    <recommendedName>
        <fullName evidence="2">ATP-grasp domain-containing protein</fullName>
    </recommendedName>
</protein>
<accession>A0A411YHZ6</accession>
<dbReference type="RefSeq" id="WP_131155734.1">
    <property type="nucleotide sequence ID" value="NZ_CP036402.1"/>
</dbReference>
<name>A0A411YHZ6_9ACTN</name>
<evidence type="ECO:0000259" key="2">
    <source>
        <dbReference type="PROSITE" id="PS50975"/>
    </source>
</evidence>
<keyword evidence="1" id="KW-0547">Nucleotide-binding</keyword>
<dbReference type="Gene3D" id="3.30.470.20">
    <property type="entry name" value="ATP-grasp fold, B domain"/>
    <property type="match status" value="1"/>
</dbReference>
<dbReference type="Proteomes" id="UP000291469">
    <property type="component" value="Chromosome"/>
</dbReference>
<organism evidence="3 4">
    <name type="scientific">Egibacter rhizosphaerae</name>
    <dbReference type="NCBI Taxonomy" id="1670831"/>
    <lineage>
        <taxon>Bacteria</taxon>
        <taxon>Bacillati</taxon>
        <taxon>Actinomycetota</taxon>
        <taxon>Nitriliruptoria</taxon>
        <taxon>Egibacterales</taxon>
        <taxon>Egibacteraceae</taxon>
        <taxon>Egibacter</taxon>
    </lineage>
</organism>
<dbReference type="GO" id="GO:0046872">
    <property type="term" value="F:metal ion binding"/>
    <property type="evidence" value="ECO:0007669"/>
    <property type="project" value="InterPro"/>
</dbReference>
<dbReference type="SUPFAM" id="SSF56059">
    <property type="entry name" value="Glutathione synthetase ATP-binding domain-like"/>
    <property type="match status" value="1"/>
</dbReference>
<dbReference type="AlphaFoldDB" id="A0A411YHZ6"/>
<dbReference type="InterPro" id="IPR011761">
    <property type="entry name" value="ATP-grasp"/>
</dbReference>
<keyword evidence="4" id="KW-1185">Reference proteome</keyword>
<evidence type="ECO:0000313" key="3">
    <source>
        <dbReference type="EMBL" id="QBI20741.1"/>
    </source>
</evidence>
<sequence>MGESLTRPSFGYEIAAANRRKDNPLVAVIGKQAARRVLESLGAPVPRHHDVLGSLREVTPSHLTEPRVLKPVSGSSSHGVAALVPDGSGRGWHDVLAGTSETFEELIARLEGIARKRRVGEQWLVEELLLHPDEDPRPANDVKVYAFRGEIGCVLLQRAAPRRYRWFDADWTPVDVGKYRDRIDETLAPQDPEGALRLAADISSALPIPFMRVDLYDSSRGLVVGELTPLPGKADRFDPAWDEHLGTLYERAESRLLTDMLDWRKHMPRRSWRAVRHRAEEIRTQYR</sequence>
<evidence type="ECO:0000256" key="1">
    <source>
        <dbReference type="PROSITE-ProRule" id="PRU00409"/>
    </source>
</evidence>
<dbReference type="OrthoDB" id="9791827at2"/>
<reference evidence="3 4" key="1">
    <citation type="submission" date="2019-01" db="EMBL/GenBank/DDBJ databases">
        <title>Egibacter rhizosphaerae EGI 80759T.</title>
        <authorList>
            <person name="Chen D.-D."/>
            <person name="Tian Y."/>
            <person name="Jiao J.-Y."/>
            <person name="Zhang X.-T."/>
            <person name="Zhang Y.-G."/>
            <person name="Zhang Y."/>
            <person name="Xiao M."/>
            <person name="Shu W.-S."/>
            <person name="Li W.-J."/>
        </authorList>
    </citation>
    <scope>NUCLEOTIDE SEQUENCE [LARGE SCALE GENOMIC DNA]</scope>
    <source>
        <strain evidence="3 4">EGI 80759</strain>
    </source>
</reference>
<dbReference type="InterPro" id="IPR029465">
    <property type="entry name" value="ATPgrasp_TupA"/>
</dbReference>